<keyword evidence="2" id="KW-1185">Reference proteome</keyword>
<sequence length="123" mass="13293">MASTQGVIGGYGTLTIDGEVWNAKDIKFTTNGFKRETSVAQTGVAGFTKMPTQGSISATLIDRKDKPISEMMGKETATIIVRLATGKVVTGNEMWLVEQPELNTQEGTYEVKFEGDDVVEDIA</sequence>
<name>A0A251ZT11_9PROT</name>
<reference evidence="2" key="1">
    <citation type="submission" date="2014-06" db="EMBL/GenBank/DDBJ databases">
        <authorList>
            <person name="Winans N.J."/>
            <person name="Newell P.D."/>
            <person name="Douglas A.E."/>
        </authorList>
    </citation>
    <scope>NUCLEOTIDE SEQUENCE [LARGE SCALE GENOMIC DNA]</scope>
    <source>
        <strain evidence="2">DmL_052</strain>
    </source>
</reference>
<dbReference type="Pfam" id="PF10618">
    <property type="entry name" value="Tail_tube"/>
    <property type="match status" value="1"/>
</dbReference>
<evidence type="ECO:0000313" key="2">
    <source>
        <dbReference type="Proteomes" id="UP000194946"/>
    </source>
</evidence>
<proteinExistence type="predicted"/>
<protein>
    <recommendedName>
        <fullName evidence="3">Phage tail protein</fullName>
    </recommendedName>
</protein>
<dbReference type="AlphaFoldDB" id="A0A251ZT11"/>
<dbReference type="RefSeq" id="WP_086632645.1">
    <property type="nucleotide sequence ID" value="NZ_JOPB01000018.1"/>
</dbReference>
<gene>
    <name evidence="1" type="ORF">HK18_01245</name>
</gene>
<comment type="caution">
    <text evidence="1">The sequence shown here is derived from an EMBL/GenBank/DDBJ whole genome shotgun (WGS) entry which is preliminary data.</text>
</comment>
<dbReference type="EMBL" id="JOPB01000018">
    <property type="protein sequence ID" value="OUI77792.1"/>
    <property type="molecule type" value="Genomic_DNA"/>
</dbReference>
<evidence type="ECO:0008006" key="3">
    <source>
        <dbReference type="Google" id="ProtNLM"/>
    </source>
</evidence>
<accession>A0A251ZT11</accession>
<dbReference type="Proteomes" id="UP000194946">
    <property type="component" value="Unassembled WGS sequence"/>
</dbReference>
<evidence type="ECO:0000313" key="1">
    <source>
        <dbReference type="EMBL" id="OUI77792.1"/>
    </source>
</evidence>
<dbReference type="InterPro" id="IPR019596">
    <property type="entry name" value="Phage_Mu_GpM_tail_tub"/>
</dbReference>
<organism evidence="1 2">
    <name type="scientific">Commensalibacter intestini</name>
    <dbReference type="NCBI Taxonomy" id="479936"/>
    <lineage>
        <taxon>Bacteria</taxon>
        <taxon>Pseudomonadati</taxon>
        <taxon>Pseudomonadota</taxon>
        <taxon>Alphaproteobacteria</taxon>
        <taxon>Acetobacterales</taxon>
        <taxon>Acetobacteraceae</taxon>
    </lineage>
</organism>